<reference evidence="1 2" key="1">
    <citation type="submission" date="2023-04" db="EMBL/GenBank/DDBJ databases">
        <title>Genome dynamics across the evolutionary transition to endosymbiosis.</title>
        <authorList>
            <person name="Siozios S."/>
            <person name="Nadal-Jimenez P."/>
            <person name="Azagi T."/>
            <person name="Sprong H."/>
            <person name="Frost C.L."/>
            <person name="Parratt S.R."/>
            <person name="Taylor G."/>
            <person name="Brettell L."/>
            <person name="Lew K.C."/>
            <person name="Croft L."/>
            <person name="King K.C."/>
            <person name="Brockhurst M.A."/>
            <person name="Hypsa V."/>
            <person name="Novakova E."/>
            <person name="Darby A.C."/>
            <person name="Hurst G.D.D."/>
        </authorList>
    </citation>
    <scope>NUCLEOTIDE SEQUENCE [LARGE SCALE GENOMIC DNA]</scope>
    <source>
        <strain evidence="2">aApi_AU</strain>
    </source>
</reference>
<gene>
    <name evidence="1" type="ORF">QG404_05325</name>
</gene>
<proteinExistence type="predicted"/>
<organism evidence="1 2">
    <name type="scientific">Arsenophonus apicola</name>
    <dbReference type="NCBI Taxonomy" id="2879119"/>
    <lineage>
        <taxon>Bacteria</taxon>
        <taxon>Pseudomonadati</taxon>
        <taxon>Pseudomonadota</taxon>
        <taxon>Gammaproteobacteria</taxon>
        <taxon>Enterobacterales</taxon>
        <taxon>Morganellaceae</taxon>
        <taxon>Arsenophonus</taxon>
    </lineage>
</organism>
<dbReference type="NCBIfam" id="TIGR02501">
    <property type="entry name" value="type_III_yscE"/>
    <property type="match status" value="1"/>
</dbReference>
<dbReference type="EMBL" id="CP123759">
    <property type="protein sequence ID" value="WGO84314.1"/>
    <property type="molecule type" value="Genomic_DNA"/>
</dbReference>
<evidence type="ECO:0000313" key="1">
    <source>
        <dbReference type="EMBL" id="WGO84314.1"/>
    </source>
</evidence>
<dbReference type="Proteomes" id="UP001231859">
    <property type="component" value="Chromosome"/>
</dbReference>
<dbReference type="Gene3D" id="1.20.5.420">
    <property type="entry name" value="Immunoglobulin FC, subunit C"/>
    <property type="match status" value="1"/>
</dbReference>
<keyword evidence="2" id="KW-1185">Reference proteome</keyword>
<dbReference type="Pfam" id="PF08988">
    <property type="entry name" value="T3SS_needle_E"/>
    <property type="match status" value="1"/>
</dbReference>
<sequence>MLTELEQIVSDNAEYTKIQHYLYDQLNNCRKKLNKPLFPAEHQQIAQQQTAIWAGITVLEKIKRS</sequence>
<accession>A0ABY8P566</accession>
<name>A0ABY8P566_9GAMM</name>
<evidence type="ECO:0000313" key="2">
    <source>
        <dbReference type="Proteomes" id="UP001231859"/>
    </source>
</evidence>
<dbReference type="RefSeq" id="WP_280939338.1">
    <property type="nucleotide sequence ID" value="NZ_CP123759.1"/>
</dbReference>
<dbReference type="InterPro" id="IPR012671">
    <property type="entry name" value="T3SS_PscE/YscE"/>
</dbReference>
<protein>
    <submittedName>
        <fullName evidence="1">EscE/YscE/SsaE family type III secretion system needle protein co-chaperone</fullName>
    </submittedName>
</protein>